<evidence type="ECO:0000259" key="6">
    <source>
        <dbReference type="Pfam" id="PF00107"/>
    </source>
</evidence>
<dbReference type="Gene3D" id="3.40.50.720">
    <property type="entry name" value="NAD(P)-binding Rossmann-like Domain"/>
    <property type="match status" value="1"/>
</dbReference>
<evidence type="ECO:0000256" key="1">
    <source>
        <dbReference type="ARBA" id="ARBA00001947"/>
    </source>
</evidence>
<accession>A0ABV7Y8F8</accession>
<dbReference type="PANTHER" id="PTHR43161">
    <property type="entry name" value="SORBITOL DEHYDROGENASE"/>
    <property type="match status" value="1"/>
</dbReference>
<keyword evidence="9" id="KW-1185">Reference proteome</keyword>
<proteinExistence type="inferred from homology"/>
<dbReference type="SUPFAM" id="SSF51735">
    <property type="entry name" value="NAD(P)-binding Rossmann-fold domains"/>
    <property type="match status" value="1"/>
</dbReference>
<dbReference type="InterPro" id="IPR013149">
    <property type="entry name" value="ADH-like_C"/>
</dbReference>
<dbReference type="Pfam" id="PF08240">
    <property type="entry name" value="ADH_N"/>
    <property type="match status" value="1"/>
</dbReference>
<name>A0ABV7Y8F8_9ACTN</name>
<comment type="cofactor">
    <cofactor evidence="1">
        <name>Zn(2+)</name>
        <dbReference type="ChEBI" id="CHEBI:29105"/>
    </cofactor>
</comment>
<evidence type="ECO:0000256" key="2">
    <source>
        <dbReference type="ARBA" id="ARBA00008072"/>
    </source>
</evidence>
<evidence type="ECO:0000256" key="3">
    <source>
        <dbReference type="ARBA" id="ARBA00022723"/>
    </source>
</evidence>
<dbReference type="RefSeq" id="WP_205117187.1">
    <property type="nucleotide sequence ID" value="NZ_JAFBCM010000001.1"/>
</dbReference>
<keyword evidence="4" id="KW-0862">Zinc</keyword>
<dbReference type="InterPro" id="IPR036291">
    <property type="entry name" value="NAD(P)-bd_dom_sf"/>
</dbReference>
<evidence type="ECO:0000313" key="9">
    <source>
        <dbReference type="Proteomes" id="UP001595699"/>
    </source>
</evidence>
<gene>
    <name evidence="8" type="ORF">ACFOUW_08895</name>
</gene>
<keyword evidence="3" id="KW-0479">Metal-binding</keyword>
<dbReference type="Pfam" id="PF00107">
    <property type="entry name" value="ADH_zinc_N"/>
    <property type="match status" value="1"/>
</dbReference>
<reference evidence="9" key="1">
    <citation type="journal article" date="2019" name="Int. J. Syst. Evol. Microbiol.">
        <title>The Global Catalogue of Microorganisms (GCM) 10K type strain sequencing project: providing services to taxonomists for standard genome sequencing and annotation.</title>
        <authorList>
            <consortium name="The Broad Institute Genomics Platform"/>
            <consortium name="The Broad Institute Genome Sequencing Center for Infectious Disease"/>
            <person name="Wu L."/>
            <person name="Ma J."/>
        </authorList>
    </citation>
    <scope>NUCLEOTIDE SEQUENCE [LARGE SCALE GENOMIC DNA]</scope>
    <source>
        <strain evidence="9">CGMCC 4.7241</strain>
    </source>
</reference>
<comment type="caution">
    <text evidence="8">The sequence shown here is derived from an EMBL/GenBank/DDBJ whole genome shotgun (WGS) entry which is preliminary data.</text>
</comment>
<organism evidence="8 9">
    <name type="scientific">Tenggerimyces flavus</name>
    <dbReference type="NCBI Taxonomy" id="1708749"/>
    <lineage>
        <taxon>Bacteria</taxon>
        <taxon>Bacillati</taxon>
        <taxon>Actinomycetota</taxon>
        <taxon>Actinomycetes</taxon>
        <taxon>Propionibacteriales</taxon>
        <taxon>Nocardioidaceae</taxon>
        <taxon>Tenggerimyces</taxon>
    </lineage>
</organism>
<evidence type="ECO:0000313" key="8">
    <source>
        <dbReference type="EMBL" id="MFC3760956.1"/>
    </source>
</evidence>
<keyword evidence="5" id="KW-0560">Oxidoreductase</keyword>
<evidence type="ECO:0000256" key="5">
    <source>
        <dbReference type="ARBA" id="ARBA00023002"/>
    </source>
</evidence>
<feature type="domain" description="Alcohol dehydrogenase-like C-terminal" evidence="6">
    <location>
        <begin position="168"/>
        <end position="293"/>
    </location>
</feature>
<dbReference type="SUPFAM" id="SSF50129">
    <property type="entry name" value="GroES-like"/>
    <property type="match status" value="1"/>
</dbReference>
<dbReference type="InterPro" id="IPR013154">
    <property type="entry name" value="ADH-like_N"/>
</dbReference>
<dbReference type="Gene3D" id="3.90.180.10">
    <property type="entry name" value="Medium-chain alcohol dehydrogenases, catalytic domain"/>
    <property type="match status" value="1"/>
</dbReference>
<evidence type="ECO:0000259" key="7">
    <source>
        <dbReference type="Pfam" id="PF08240"/>
    </source>
</evidence>
<dbReference type="Proteomes" id="UP001595699">
    <property type="component" value="Unassembled WGS sequence"/>
</dbReference>
<feature type="domain" description="Alcohol dehydrogenase-like N-terminal" evidence="7">
    <location>
        <begin position="23"/>
        <end position="128"/>
    </location>
</feature>
<dbReference type="EMBL" id="JBHRZH010000006">
    <property type="protein sequence ID" value="MFC3760956.1"/>
    <property type="molecule type" value="Genomic_DNA"/>
</dbReference>
<evidence type="ECO:0000256" key="4">
    <source>
        <dbReference type="ARBA" id="ARBA00022833"/>
    </source>
</evidence>
<protein>
    <submittedName>
        <fullName evidence="8">Zinc-binding dehydrogenase</fullName>
    </submittedName>
</protein>
<sequence length="337" mass="34545">MRALVYRGPWDIGVETRPDPVPGAGEVLLEVLATGICGSDLHGFTGENGRRFPEQVMGHETVCRVVSGDYAAGALVTVNPVLACGECAACKEGQQPRCRTKRVIGVDPAISAAFAELLVAPAANLVPLRPDLPLELGALVEPLAVGSHAVARGEATPDDVVLVVGGGPIGQACALAASRAGVGRLAVSEPVAARRALLDAVGIASFDPTDGAWPDVLQAVLGDLPTLVIDAVGSSRSLADALTATDLGGRVVLVGMHTPQLTVPAYAVSVEERTVVGSFCYTDAEFRATAEWVGTAPAAMLDRLIEGRVSLDEAPAALDALAKGDLTASKVLILPNT</sequence>
<dbReference type="InterPro" id="IPR011032">
    <property type="entry name" value="GroES-like_sf"/>
</dbReference>
<comment type="similarity">
    <text evidence="2">Belongs to the zinc-containing alcohol dehydrogenase family.</text>
</comment>